<keyword evidence="3" id="KW-1185">Reference proteome</keyword>
<gene>
    <name evidence="2" type="ORF">ACHHYP_00880</name>
</gene>
<evidence type="ECO:0000313" key="3">
    <source>
        <dbReference type="Proteomes" id="UP000243579"/>
    </source>
</evidence>
<dbReference type="Proteomes" id="UP000243579">
    <property type="component" value="Unassembled WGS sequence"/>
</dbReference>
<sequence>MLFVEDVEERWPTPVNDVVDTPESLREVLANAIDNGLGDIGFAWYEDMGRRADLLESQAPLQETSSPSPLECSQQSEAVEIFSIWTPLSSPTNEGVAEADSYPLEITRDIYTSRVSNSKLVVPRFLDEAVADTRLVDGPHRQRSLLAIPSQDEALSLSLRNDEAIRDMELIPIDNMLAVWNVAATTSPSPDMLTYHKAMLDCDQLHLSTHVPSLMDHTLLALLSSDLDDWTPTNTTDTCAIKLLEVPRLPDVPKQGLEGSRASAMLHEAIAPTSIALCVAAIAIDIPFIWHNAVAALKDHLFVDANEDEAAMACEKTPVEEASVQLVRAKRAPPESDGPTPPDKRPRVAKTITYKVQDDGNDALDVMDMGLDDDANSPPSPKCSQEQLRSSFTTFVAHAARPVIWKLASSGQLRYQETATKSALEHLSLATLESSIRQHQTQLIKLGPLTAQRTSELTQRCAVFGDLVYLHTLRLLLILLEEHGSGGGITFLEVCLAGETYQKALPPAHFNALRSMLCLVAPEPTPLHVVTPEKRAVSANHSKTIICAEEFPYRDTLVASGVRLIPRTLESPLGLVLDETTGLCVCPLTVFLEDALTRQFAYQLALQQELFSKIWVVLEMHTKLTTTEQQAVEAHIQAATAATVHFRATIVILTSLCPDDTLHFIGLALQAVRTLPFEDSFELDEDESAFEKFVVSTRAFNPFGAQRLMHYHSMETILNQEDGGDLSLPASLQRQWRLLLEHAFSILNQDHGIGITNDGGSSSDEA</sequence>
<name>A0A1V9ZA76_ACHHY</name>
<dbReference type="AlphaFoldDB" id="A0A1V9ZA76"/>
<dbReference type="OrthoDB" id="79630at2759"/>
<dbReference type="EMBL" id="JNBR01000349">
    <property type="protein sequence ID" value="OQR94842.1"/>
    <property type="molecule type" value="Genomic_DNA"/>
</dbReference>
<organism evidence="2 3">
    <name type="scientific">Achlya hypogyna</name>
    <name type="common">Oomycete</name>
    <name type="synonym">Protoachlya hypogyna</name>
    <dbReference type="NCBI Taxonomy" id="1202772"/>
    <lineage>
        <taxon>Eukaryota</taxon>
        <taxon>Sar</taxon>
        <taxon>Stramenopiles</taxon>
        <taxon>Oomycota</taxon>
        <taxon>Saprolegniomycetes</taxon>
        <taxon>Saprolegniales</taxon>
        <taxon>Achlyaceae</taxon>
        <taxon>Achlya</taxon>
    </lineage>
</organism>
<accession>A0A1V9ZA76</accession>
<evidence type="ECO:0000313" key="2">
    <source>
        <dbReference type="EMBL" id="OQR94842.1"/>
    </source>
</evidence>
<feature type="region of interest" description="Disordered" evidence="1">
    <location>
        <begin position="329"/>
        <end position="349"/>
    </location>
</feature>
<protein>
    <submittedName>
        <fullName evidence="2">Uncharacterized protein</fullName>
    </submittedName>
</protein>
<reference evidence="2 3" key="1">
    <citation type="journal article" date="2014" name="Genome Biol. Evol.">
        <title>The secreted proteins of Achlya hypogyna and Thraustotheca clavata identify the ancestral oomycete secretome and reveal gene acquisitions by horizontal gene transfer.</title>
        <authorList>
            <person name="Misner I."/>
            <person name="Blouin N."/>
            <person name="Leonard G."/>
            <person name="Richards T.A."/>
            <person name="Lane C.E."/>
        </authorList>
    </citation>
    <scope>NUCLEOTIDE SEQUENCE [LARGE SCALE GENOMIC DNA]</scope>
    <source>
        <strain evidence="2 3">ATCC 48635</strain>
    </source>
</reference>
<comment type="caution">
    <text evidence="2">The sequence shown here is derived from an EMBL/GenBank/DDBJ whole genome shotgun (WGS) entry which is preliminary data.</text>
</comment>
<proteinExistence type="predicted"/>
<evidence type="ECO:0000256" key="1">
    <source>
        <dbReference type="SAM" id="MobiDB-lite"/>
    </source>
</evidence>